<accession>J6F058</accession>
<gene>
    <name evidence="2" type="ORF">A1Q1_02513</name>
</gene>
<dbReference type="KEGG" id="tasa:A1Q1_02513"/>
<proteinExistence type="predicted"/>
<feature type="chain" id="PRO_5003787479" evidence="1">
    <location>
        <begin position="18"/>
        <end position="258"/>
    </location>
</feature>
<organism evidence="2 3">
    <name type="scientific">Trichosporon asahii var. asahii (strain ATCC 90039 / CBS 2479 / JCM 2466 / KCTC 7840 / NBRC 103889/ NCYC 2677 / UAMH 7654)</name>
    <name type="common">Yeast</name>
    <dbReference type="NCBI Taxonomy" id="1186058"/>
    <lineage>
        <taxon>Eukaryota</taxon>
        <taxon>Fungi</taxon>
        <taxon>Dikarya</taxon>
        <taxon>Basidiomycota</taxon>
        <taxon>Agaricomycotina</taxon>
        <taxon>Tremellomycetes</taxon>
        <taxon>Trichosporonales</taxon>
        <taxon>Trichosporonaceae</taxon>
        <taxon>Trichosporon</taxon>
    </lineage>
</organism>
<name>J6F058_TRIAS</name>
<dbReference type="Proteomes" id="UP000002748">
    <property type="component" value="Unassembled WGS sequence"/>
</dbReference>
<reference evidence="2 3" key="1">
    <citation type="journal article" date="2012" name="Eukaryot. Cell">
        <title>Draft genome sequence of CBS 2479, the standard type strain of Trichosporon asahii.</title>
        <authorList>
            <person name="Yang R.Y."/>
            <person name="Li H.T."/>
            <person name="Zhu H."/>
            <person name="Zhou G.P."/>
            <person name="Wang M."/>
            <person name="Wang L."/>
        </authorList>
    </citation>
    <scope>NUCLEOTIDE SEQUENCE [LARGE SCALE GENOMIC DNA]</scope>
    <source>
        <strain evidence="3">ATCC 90039 / CBS 2479 / JCM 2466 / KCTC 7840 / NCYC 2677 / UAMH 7654</strain>
    </source>
</reference>
<evidence type="ECO:0000313" key="3">
    <source>
        <dbReference type="Proteomes" id="UP000002748"/>
    </source>
</evidence>
<dbReference type="GeneID" id="25986027"/>
<evidence type="ECO:0000256" key="1">
    <source>
        <dbReference type="SAM" id="SignalP"/>
    </source>
</evidence>
<dbReference type="VEuPathDB" id="FungiDB:A1Q1_02513"/>
<dbReference type="AlphaFoldDB" id="J6F058"/>
<protein>
    <submittedName>
        <fullName evidence="2">Uncharacterized protein</fullName>
    </submittedName>
</protein>
<dbReference type="RefSeq" id="XP_014179250.1">
    <property type="nucleotide sequence ID" value="XM_014323775.1"/>
</dbReference>
<feature type="signal peptide" evidence="1">
    <location>
        <begin position="1"/>
        <end position="17"/>
    </location>
</feature>
<sequence length="258" mass="29022">MVSLAVVALLAVSAVNANPVRDSFSAKLVRRAEEEVMKTKEDYYKLLPAECKEKCDGSAFTVDAFWGDAKCMEDFDGDACHKVVCDTLQQTADCLQCTTISELKKAGKTLSDADLKEYDAYSKETVKIEQEQCKKLGKREILGQFHSRSLVERATDKEIEDWQNELKAQVDAKCIDKCKTTVFSGRPWIDACHIGDMKECNKFTCARFDQMMDCSFCISEPDFKAAGIEGAALDEYRKKYEEEAKKECQAENVELNTA</sequence>
<dbReference type="EMBL" id="ALBS01000203">
    <property type="protein sequence ID" value="EJT48492.1"/>
    <property type="molecule type" value="Genomic_DNA"/>
</dbReference>
<evidence type="ECO:0000313" key="2">
    <source>
        <dbReference type="EMBL" id="EJT48492.1"/>
    </source>
</evidence>
<keyword evidence="1" id="KW-0732">Signal</keyword>
<comment type="caution">
    <text evidence="2">The sequence shown here is derived from an EMBL/GenBank/DDBJ whole genome shotgun (WGS) entry which is preliminary data.</text>
</comment>
<dbReference type="HOGENOM" id="CLU_1078437_0_0_1"/>